<protein>
    <recommendedName>
        <fullName evidence="3">TraG P-loop domain-containing protein</fullName>
    </recommendedName>
</protein>
<evidence type="ECO:0000313" key="2">
    <source>
        <dbReference type="Proteomes" id="UP000316562"/>
    </source>
</evidence>
<dbReference type="EMBL" id="SGBC01000003">
    <property type="protein sequence ID" value="RZD15835.1"/>
    <property type="molecule type" value="Genomic_DNA"/>
</dbReference>
<reference evidence="1 2" key="1">
    <citation type="journal article" date="2019" name="ISME J.">
        <title>Insights into ecological role of a new deltaproteobacterial order Candidatus Acidulodesulfobacterales by metagenomics and metatranscriptomics.</title>
        <authorList>
            <person name="Tan S."/>
            <person name="Liu J."/>
            <person name="Fang Y."/>
            <person name="Hedlund B.P."/>
            <person name="Lian Z.H."/>
            <person name="Huang L.Y."/>
            <person name="Li J.T."/>
            <person name="Huang L.N."/>
            <person name="Li W.J."/>
            <person name="Jiang H.C."/>
            <person name="Dong H.L."/>
            <person name="Shu W.S."/>
        </authorList>
    </citation>
    <scope>NUCLEOTIDE SEQUENCE [LARGE SCALE GENOMIC DNA]</scope>
    <source>
        <strain evidence="1">AP2</strain>
    </source>
</reference>
<proteinExistence type="predicted"/>
<name>A0A519BEZ9_ACIG2</name>
<evidence type="ECO:0008006" key="3">
    <source>
        <dbReference type="Google" id="ProtNLM"/>
    </source>
</evidence>
<dbReference type="PANTHER" id="PTHR30121">
    <property type="entry name" value="UNCHARACTERIZED PROTEIN YJGR-RELATED"/>
    <property type="match status" value="1"/>
</dbReference>
<organism evidence="1 2">
    <name type="scientific">Acididesulfobacter guangdongensis</name>
    <dbReference type="NCBI Taxonomy" id="2597225"/>
    <lineage>
        <taxon>Bacteria</taxon>
        <taxon>Deltaproteobacteria</taxon>
        <taxon>Candidatus Acidulodesulfobacterales</taxon>
        <taxon>Candidatus Acididesulfobacter</taxon>
    </lineage>
</organism>
<dbReference type="InterPro" id="IPR027417">
    <property type="entry name" value="P-loop_NTPase"/>
</dbReference>
<evidence type="ECO:0000313" key="1">
    <source>
        <dbReference type="EMBL" id="RZD15835.1"/>
    </source>
</evidence>
<dbReference type="PANTHER" id="PTHR30121:SF6">
    <property type="entry name" value="SLR6007 PROTEIN"/>
    <property type="match status" value="1"/>
</dbReference>
<dbReference type="Gene3D" id="1.10.8.730">
    <property type="match status" value="1"/>
</dbReference>
<gene>
    <name evidence="1" type="ORF">EVJ46_06440</name>
</gene>
<accession>A0A519BEZ9</accession>
<dbReference type="SUPFAM" id="SSF52540">
    <property type="entry name" value="P-loop containing nucleoside triphosphate hydrolases"/>
    <property type="match status" value="1"/>
</dbReference>
<dbReference type="InterPro" id="IPR051162">
    <property type="entry name" value="T4SS_component"/>
</dbReference>
<dbReference type="AlphaFoldDB" id="A0A519BEZ9"/>
<dbReference type="Proteomes" id="UP000316562">
    <property type="component" value="Unassembled WGS sequence"/>
</dbReference>
<comment type="caution">
    <text evidence="1">The sequence shown here is derived from an EMBL/GenBank/DDBJ whole genome shotgun (WGS) entry which is preliminary data.</text>
</comment>
<dbReference type="Gene3D" id="3.40.50.300">
    <property type="entry name" value="P-loop containing nucleotide triphosphate hydrolases"/>
    <property type="match status" value="1"/>
</dbReference>
<sequence length="346" mass="40440">MFKSSFTLDLFKSNTSYNGYILGGQSKNILINNIIIDYLRNRDTKIFIFDSNKEHIRLVENLGGDYISINSKSVFSVNPFSIIKTEEDFMKYKDYLIDFLYAIGVTSKNLDKDLNEHFRLYMINALYAVQYECKDFELIDIYNWLSRQNDETLQPYIDNLMPFCPEGKYGKFFSGELTLNFGDSLLSAIDFSDLAYDPKLKASIQAAVMFHIERIFYDYNRSVGKTLIFINQLKEFVKDLPNAHVFIDRLYREARRNYISVVTVIESVKDIYDNDKISQIGRAIILNSEWKFFLMQVKTENSSNEMSNKFCSYISDTEFTLIKSLQYNDVYIKSNDNSNSGILIKF</sequence>